<dbReference type="HOGENOM" id="CLU_060104_0_0_0"/>
<feature type="region of interest" description="Disordered" evidence="1">
    <location>
        <begin position="246"/>
        <end position="289"/>
    </location>
</feature>
<evidence type="ECO:0000259" key="2">
    <source>
        <dbReference type="Pfam" id="PF06812"/>
    </source>
</evidence>
<dbReference type="NCBIfam" id="TIGR03363">
    <property type="entry name" value="VI_chp_8"/>
    <property type="match status" value="1"/>
</dbReference>
<dbReference type="OrthoDB" id="9771118at2"/>
<dbReference type="Pfam" id="PF06812">
    <property type="entry name" value="ImpA_N"/>
    <property type="match status" value="1"/>
</dbReference>
<dbReference type="AlphaFoldDB" id="D2QZM1"/>
<reference evidence="3 4" key="1">
    <citation type="journal article" date="2009" name="Stand. Genomic Sci.">
        <title>Complete genome sequence of Pirellula staleyi type strain (ATCC 27377).</title>
        <authorList>
            <person name="Clum A."/>
            <person name="Tindall B.J."/>
            <person name="Sikorski J."/>
            <person name="Ivanova N."/>
            <person name="Mavrommatis K."/>
            <person name="Lucas S."/>
            <person name="Glavina del Rio T."/>
            <person name="Nolan M."/>
            <person name="Chen F."/>
            <person name="Tice H."/>
            <person name="Pitluck S."/>
            <person name="Cheng J.F."/>
            <person name="Chertkov O."/>
            <person name="Brettin T."/>
            <person name="Han C."/>
            <person name="Detter J.C."/>
            <person name="Kuske C."/>
            <person name="Bruce D."/>
            <person name="Goodwin L."/>
            <person name="Ovchinikova G."/>
            <person name="Pati A."/>
            <person name="Mikhailova N."/>
            <person name="Chen A."/>
            <person name="Palaniappan K."/>
            <person name="Land M."/>
            <person name="Hauser L."/>
            <person name="Chang Y.J."/>
            <person name="Jeffries C.D."/>
            <person name="Chain P."/>
            <person name="Rohde M."/>
            <person name="Goker M."/>
            <person name="Bristow J."/>
            <person name="Eisen J.A."/>
            <person name="Markowitz V."/>
            <person name="Hugenholtz P."/>
            <person name="Kyrpides N.C."/>
            <person name="Klenk H.P."/>
            <person name="Lapidus A."/>
        </authorList>
    </citation>
    <scope>NUCLEOTIDE SEQUENCE [LARGE SCALE GENOMIC DNA]</scope>
    <source>
        <strain evidence="4">ATCC 27377 / DSM 6068 / ICPB 4128</strain>
    </source>
</reference>
<evidence type="ECO:0000313" key="3">
    <source>
        <dbReference type="EMBL" id="ADB16504.1"/>
    </source>
</evidence>
<feature type="compositionally biased region" description="Low complexity" evidence="1">
    <location>
        <begin position="265"/>
        <end position="280"/>
    </location>
</feature>
<dbReference type="EMBL" id="CP001848">
    <property type="protein sequence ID" value="ADB16504.1"/>
    <property type="molecule type" value="Genomic_DNA"/>
</dbReference>
<keyword evidence="4" id="KW-1185">Reference proteome</keyword>
<dbReference type="PANTHER" id="PTHR37951">
    <property type="entry name" value="CYTOPLASMIC PROTEIN-RELATED"/>
    <property type="match status" value="1"/>
</dbReference>
<evidence type="ECO:0000256" key="1">
    <source>
        <dbReference type="SAM" id="MobiDB-lite"/>
    </source>
</evidence>
<dbReference type="STRING" id="530564.Psta_1830"/>
<name>D2QZM1_PIRSD</name>
<protein>
    <submittedName>
        <fullName evidence="3">Type VI secretion-associated protein, ImpA family</fullName>
    </submittedName>
</protein>
<evidence type="ECO:0000313" key="4">
    <source>
        <dbReference type="Proteomes" id="UP000001887"/>
    </source>
</evidence>
<accession>D2QZM1</accession>
<dbReference type="Proteomes" id="UP000001887">
    <property type="component" value="Chromosome"/>
</dbReference>
<feature type="domain" description="ImpA N-terminal" evidence="2">
    <location>
        <begin position="11"/>
        <end position="134"/>
    </location>
</feature>
<dbReference type="PANTHER" id="PTHR37951:SF1">
    <property type="entry name" value="TYPE VI SECRETION SYSTEM COMPONENT TSSA1"/>
    <property type="match status" value="1"/>
</dbReference>
<proteinExistence type="predicted"/>
<dbReference type="InterPro" id="IPR017740">
    <property type="entry name" value="TssA-like"/>
</dbReference>
<sequence length="364" mass="39693">MISNLDIDKLLAPISEDSPCGENLEYDADYAEMAKAAEGKGDQQFGKTVIAAEEPDWKTVRSLAVSLLGRSKDLRIADFLTRASIRLDGLPGLHGGLSVIHGLCERFWPTVHPQLDPDDDNDPTIRVNTIATLCDPLTTLKAVREMPFVKSKLGMFSYRDLLVARGEMPPPASGNKTEMSSLDAAFAECDPNLLLSLAESAKECLRLSMGIEAVVTDQVGTSNAPNLEDLTDMLRGINKHLQDRVQQRGLNKQPEPEPVEEDAPAESSSGSTATASTSASQPMRITGEISSREDVIRTIDKICEYYRRYEPSSPVPLFLNRAKRLASKSFLDILRDLTPDALSQALSLGGISDASELQADDDDM</sequence>
<dbReference type="KEGG" id="psl:Psta_1830"/>
<dbReference type="InterPro" id="IPR010657">
    <property type="entry name" value="ImpA_N"/>
</dbReference>
<gene>
    <name evidence="3" type="ordered locus">Psta_1830</name>
</gene>
<organism evidence="3 4">
    <name type="scientific">Pirellula staleyi (strain ATCC 27377 / DSM 6068 / ICPB 4128)</name>
    <name type="common">Pirella staleyi</name>
    <dbReference type="NCBI Taxonomy" id="530564"/>
    <lineage>
        <taxon>Bacteria</taxon>
        <taxon>Pseudomonadati</taxon>
        <taxon>Planctomycetota</taxon>
        <taxon>Planctomycetia</taxon>
        <taxon>Pirellulales</taxon>
        <taxon>Pirellulaceae</taxon>
        <taxon>Pirellula</taxon>
    </lineage>
</organism>
<dbReference type="eggNOG" id="COG3515">
    <property type="taxonomic scope" value="Bacteria"/>
</dbReference>